<evidence type="ECO:0000256" key="5">
    <source>
        <dbReference type="ARBA" id="ARBA00022490"/>
    </source>
</evidence>
<evidence type="ECO:0000256" key="6">
    <source>
        <dbReference type="ARBA" id="ARBA00022605"/>
    </source>
</evidence>
<keyword evidence="8 12" id="KW-0457">Lysine biosynthesis</keyword>
<evidence type="ECO:0000256" key="2">
    <source>
        <dbReference type="ARBA" id="ARBA00005120"/>
    </source>
</evidence>
<dbReference type="InterPro" id="IPR002220">
    <property type="entry name" value="DapA-like"/>
</dbReference>
<gene>
    <name evidence="12" type="primary">dapA</name>
    <name evidence="16" type="ORF">EDC18_105118</name>
</gene>
<evidence type="ECO:0000256" key="1">
    <source>
        <dbReference type="ARBA" id="ARBA00003294"/>
    </source>
</evidence>
<comment type="subcellular location">
    <subcellularLocation>
        <location evidence="12">Cytoplasm</location>
    </subcellularLocation>
</comment>
<organism evidence="16 17">
    <name type="scientific">Natranaerovirga pectinivora</name>
    <dbReference type="NCBI Taxonomy" id="682400"/>
    <lineage>
        <taxon>Bacteria</taxon>
        <taxon>Bacillati</taxon>
        <taxon>Bacillota</taxon>
        <taxon>Clostridia</taxon>
        <taxon>Lachnospirales</taxon>
        <taxon>Natranaerovirgaceae</taxon>
        <taxon>Natranaerovirga</taxon>
    </lineage>
</organism>
<dbReference type="NCBIfam" id="TIGR00674">
    <property type="entry name" value="dapA"/>
    <property type="match status" value="1"/>
</dbReference>
<dbReference type="PANTHER" id="PTHR12128">
    <property type="entry name" value="DIHYDRODIPICOLINATE SYNTHASE"/>
    <property type="match status" value="1"/>
</dbReference>
<dbReference type="GO" id="GO:0005829">
    <property type="term" value="C:cytosol"/>
    <property type="evidence" value="ECO:0007669"/>
    <property type="project" value="TreeGrafter"/>
</dbReference>
<evidence type="ECO:0000256" key="10">
    <source>
        <dbReference type="ARBA" id="ARBA00023270"/>
    </source>
</evidence>
<evidence type="ECO:0000256" key="12">
    <source>
        <dbReference type="HAMAP-Rule" id="MF_00418"/>
    </source>
</evidence>
<dbReference type="UniPathway" id="UPA00034">
    <property type="reaction ID" value="UER00017"/>
</dbReference>
<dbReference type="InterPro" id="IPR005263">
    <property type="entry name" value="DapA"/>
</dbReference>
<evidence type="ECO:0000256" key="11">
    <source>
        <dbReference type="ARBA" id="ARBA00047836"/>
    </source>
</evidence>
<evidence type="ECO:0000256" key="7">
    <source>
        <dbReference type="ARBA" id="ARBA00022915"/>
    </source>
</evidence>
<dbReference type="PANTHER" id="PTHR12128:SF66">
    <property type="entry name" value="4-HYDROXY-2-OXOGLUTARATE ALDOLASE, MITOCHONDRIAL"/>
    <property type="match status" value="1"/>
</dbReference>
<feature type="active site" description="Schiff-base intermediate with substrate" evidence="12 14">
    <location>
        <position position="163"/>
    </location>
</feature>
<comment type="similarity">
    <text evidence="3 12 13">Belongs to the DapA family.</text>
</comment>
<comment type="caution">
    <text evidence="12">Was originally thought to be a dihydrodipicolinate synthase (DHDPS), catalyzing the condensation of (S)-aspartate-beta-semialdehyde [(S)-ASA] and pyruvate to dihydrodipicolinate (DHDP). However, it was shown in E.coli that the product of the enzymatic reaction is not dihydrodipicolinate but in fact (4S)-4-hydroxy-2,3,4,5-tetrahydro-(2S)-dipicolinic acid (HTPA), and that the consecutive dehydration reaction leading to DHDP is not spontaneous but catalyzed by DapB.</text>
</comment>
<comment type="caution">
    <text evidence="16">The sequence shown here is derived from an EMBL/GenBank/DDBJ whole genome shotgun (WGS) entry which is preliminary data.</text>
</comment>
<dbReference type="HAMAP" id="MF_00418">
    <property type="entry name" value="DapA"/>
    <property type="match status" value="1"/>
</dbReference>
<accession>A0A4R3MLR9</accession>
<dbReference type="RefSeq" id="WP_132252266.1">
    <property type="nucleotide sequence ID" value="NZ_SMAL01000005.1"/>
</dbReference>
<comment type="catalytic activity">
    <reaction evidence="11 12">
        <text>L-aspartate 4-semialdehyde + pyruvate = (2S,4S)-4-hydroxy-2,3,4,5-tetrahydrodipicolinate + H2O + H(+)</text>
        <dbReference type="Rhea" id="RHEA:34171"/>
        <dbReference type="ChEBI" id="CHEBI:15361"/>
        <dbReference type="ChEBI" id="CHEBI:15377"/>
        <dbReference type="ChEBI" id="CHEBI:15378"/>
        <dbReference type="ChEBI" id="CHEBI:67139"/>
        <dbReference type="ChEBI" id="CHEBI:537519"/>
        <dbReference type="EC" id="4.3.3.7"/>
    </reaction>
</comment>
<dbReference type="Proteomes" id="UP000294902">
    <property type="component" value="Unassembled WGS sequence"/>
</dbReference>
<dbReference type="GO" id="GO:0008840">
    <property type="term" value="F:4-hydroxy-tetrahydrodipicolinate synthase activity"/>
    <property type="evidence" value="ECO:0007669"/>
    <property type="project" value="UniProtKB-UniRule"/>
</dbReference>
<proteinExistence type="inferred from homology"/>
<comment type="subunit">
    <text evidence="12">Homotetramer; dimer of dimers.</text>
</comment>
<evidence type="ECO:0000256" key="8">
    <source>
        <dbReference type="ARBA" id="ARBA00023154"/>
    </source>
</evidence>
<evidence type="ECO:0000313" key="17">
    <source>
        <dbReference type="Proteomes" id="UP000294902"/>
    </source>
</evidence>
<dbReference type="Gene3D" id="3.20.20.70">
    <property type="entry name" value="Aldolase class I"/>
    <property type="match status" value="1"/>
</dbReference>
<dbReference type="InterPro" id="IPR020624">
    <property type="entry name" value="Schiff_base-form_aldolases_CS"/>
</dbReference>
<evidence type="ECO:0000256" key="3">
    <source>
        <dbReference type="ARBA" id="ARBA00007592"/>
    </source>
</evidence>
<feature type="active site" description="Proton donor/acceptor" evidence="12 14">
    <location>
        <position position="135"/>
    </location>
</feature>
<protein>
    <recommendedName>
        <fullName evidence="4 12">4-hydroxy-tetrahydrodipicolinate synthase</fullName>
        <shortName evidence="12">HTPA synthase</shortName>
        <ecNumber evidence="4 12">4.3.3.7</ecNumber>
    </recommendedName>
</protein>
<evidence type="ECO:0000313" key="16">
    <source>
        <dbReference type="EMBL" id="TCT14637.1"/>
    </source>
</evidence>
<evidence type="ECO:0000256" key="13">
    <source>
        <dbReference type="PIRNR" id="PIRNR001365"/>
    </source>
</evidence>
<dbReference type="SUPFAM" id="SSF51569">
    <property type="entry name" value="Aldolase"/>
    <property type="match status" value="1"/>
</dbReference>
<dbReference type="EC" id="4.3.3.7" evidence="4 12"/>
<keyword evidence="7 12" id="KW-0220">Diaminopimelate biosynthesis</keyword>
<keyword evidence="17" id="KW-1185">Reference proteome</keyword>
<keyword evidence="10 12" id="KW-0704">Schiff base</keyword>
<dbReference type="GO" id="GO:0009089">
    <property type="term" value="P:lysine biosynthetic process via diaminopimelate"/>
    <property type="evidence" value="ECO:0007669"/>
    <property type="project" value="UniProtKB-UniRule"/>
</dbReference>
<dbReference type="Pfam" id="PF00701">
    <property type="entry name" value="DHDPS"/>
    <property type="match status" value="1"/>
</dbReference>
<dbReference type="PIRSF" id="PIRSF001365">
    <property type="entry name" value="DHDPS"/>
    <property type="match status" value="1"/>
</dbReference>
<dbReference type="InterPro" id="IPR013785">
    <property type="entry name" value="Aldolase_TIM"/>
</dbReference>
<keyword evidence="6 12" id="KW-0028">Amino-acid biosynthesis</keyword>
<reference evidence="16 17" key="1">
    <citation type="submission" date="2019-03" db="EMBL/GenBank/DDBJ databases">
        <title>Genomic Encyclopedia of Type Strains, Phase IV (KMG-IV): sequencing the most valuable type-strain genomes for metagenomic binning, comparative biology and taxonomic classification.</title>
        <authorList>
            <person name="Goeker M."/>
        </authorList>
    </citation>
    <scope>NUCLEOTIDE SEQUENCE [LARGE SCALE GENOMIC DNA]</scope>
    <source>
        <strain evidence="16 17">DSM 24629</strain>
    </source>
</reference>
<evidence type="ECO:0000256" key="14">
    <source>
        <dbReference type="PIRSR" id="PIRSR001365-1"/>
    </source>
</evidence>
<dbReference type="PRINTS" id="PR00146">
    <property type="entry name" value="DHPICSNTHASE"/>
</dbReference>
<comment type="pathway">
    <text evidence="2 12">Amino-acid biosynthesis; L-lysine biosynthesis via DAP pathway; (S)-tetrahydrodipicolinate from L-aspartate: step 3/4.</text>
</comment>
<comment type="function">
    <text evidence="1 12">Catalyzes the condensation of (S)-aspartate-beta-semialdehyde [(S)-ASA] and pyruvate to 4-hydroxy-tetrahydrodipicolinate (HTPA).</text>
</comment>
<dbReference type="OrthoDB" id="9782828at2"/>
<evidence type="ECO:0000256" key="15">
    <source>
        <dbReference type="PIRSR" id="PIRSR001365-2"/>
    </source>
</evidence>
<name>A0A4R3MLR9_9FIRM</name>
<keyword evidence="9 12" id="KW-0456">Lyase</keyword>
<dbReference type="InterPro" id="IPR020625">
    <property type="entry name" value="Schiff_base-form_aldolases_AS"/>
</dbReference>
<feature type="site" description="Part of a proton relay during catalysis" evidence="12">
    <location>
        <position position="46"/>
    </location>
</feature>
<dbReference type="SMART" id="SM01130">
    <property type="entry name" value="DHDPS"/>
    <property type="match status" value="1"/>
</dbReference>
<dbReference type="EMBL" id="SMAL01000005">
    <property type="protein sequence ID" value="TCT14637.1"/>
    <property type="molecule type" value="Genomic_DNA"/>
</dbReference>
<keyword evidence="5 12" id="KW-0963">Cytoplasm</keyword>
<dbReference type="AlphaFoldDB" id="A0A4R3MLR9"/>
<evidence type="ECO:0000256" key="4">
    <source>
        <dbReference type="ARBA" id="ARBA00012086"/>
    </source>
</evidence>
<feature type="binding site" evidence="12 15">
    <location>
        <position position="47"/>
    </location>
    <ligand>
        <name>pyruvate</name>
        <dbReference type="ChEBI" id="CHEBI:15361"/>
    </ligand>
</feature>
<dbReference type="PROSITE" id="PS00665">
    <property type="entry name" value="DHDPS_1"/>
    <property type="match status" value="1"/>
</dbReference>
<feature type="site" description="Part of a proton relay during catalysis" evidence="12">
    <location>
        <position position="109"/>
    </location>
</feature>
<evidence type="ECO:0000256" key="9">
    <source>
        <dbReference type="ARBA" id="ARBA00023239"/>
    </source>
</evidence>
<sequence>MSLFTGSGVAIVTPFNENLEVNYEKFEEIIDYQIDNGTDSIVVCGTTGEASTLTDDEQLECIRFAVEKVKGRVPVIAGTGSNDTSHGIYLAKEANKLGVDGLLVVTPYYNKTSQKGLIEHYTDIAKSVDSPIILYNVPSRTGLNIQPKTAYELSKIENIVAIKEATGDISQVVELMHYCAGRLDLYSGNDDIIVPLLSLGGKGVISVVANIMPRETHDIVAKFMNGDIKGSADLQLTMLPIINAMFSDVNPIPVKEALNIIGFEVGACRKPLTSMDAQSRENLVNTIKSYGLSNI</sequence>
<feature type="binding site" evidence="12 15">
    <location>
        <position position="205"/>
    </location>
    <ligand>
        <name>pyruvate</name>
        <dbReference type="ChEBI" id="CHEBI:15361"/>
    </ligand>
</feature>
<dbReference type="GO" id="GO:0019877">
    <property type="term" value="P:diaminopimelate biosynthetic process"/>
    <property type="evidence" value="ECO:0007669"/>
    <property type="project" value="UniProtKB-UniRule"/>
</dbReference>
<dbReference type="CDD" id="cd00950">
    <property type="entry name" value="DHDPS"/>
    <property type="match status" value="1"/>
</dbReference>
<dbReference type="PROSITE" id="PS00666">
    <property type="entry name" value="DHDPS_2"/>
    <property type="match status" value="1"/>
</dbReference>